<accession>A0A1I7TEM4</accession>
<dbReference type="STRING" id="1561998.A0A1I7TEM4"/>
<dbReference type="Proteomes" id="UP000095282">
    <property type="component" value="Unplaced"/>
</dbReference>
<evidence type="ECO:0000313" key="2">
    <source>
        <dbReference type="WBParaSite" id="Csp11.Scaffold593.g5187.t1"/>
    </source>
</evidence>
<sequence length="292" mass="33991">MDNAPSTSTANDDLFDRFVQETRHLPIDKLKEQLSRLEKDDHPLLQKDRDNIECDRLTHLDRIKCHRDRAEQRAKEDVAHREKVYQSQANTRTNELYEECVRRAEELERVYEHEYATLDISKVPVAPITYETNKKTLRGRGGGQLIEPITYFNSNQNNRIPEFKVEMGFDNDTIRQSVDIILNRPDNRKRPPPLHTVIVQKPKLIIDNKSFKHGEDVYASNKTFGEVLARLEIISDKTISLKGNHGREQNHVIKIVMKGSNSWDTRQIIATVEDLEDGRVTITKQREKEKGQ</sequence>
<dbReference type="WBParaSite" id="Csp11.Scaffold593.g5187.t1">
    <property type="protein sequence ID" value="Csp11.Scaffold593.g5187.t1"/>
    <property type="gene ID" value="Csp11.Scaffold593.g5187"/>
</dbReference>
<keyword evidence="1" id="KW-1185">Reference proteome</keyword>
<proteinExistence type="predicted"/>
<dbReference type="eggNOG" id="ENOG502TGJB">
    <property type="taxonomic scope" value="Eukaryota"/>
</dbReference>
<name>A0A1I7TEM4_9PELO</name>
<organism evidence="1 2">
    <name type="scientific">Caenorhabditis tropicalis</name>
    <dbReference type="NCBI Taxonomy" id="1561998"/>
    <lineage>
        <taxon>Eukaryota</taxon>
        <taxon>Metazoa</taxon>
        <taxon>Ecdysozoa</taxon>
        <taxon>Nematoda</taxon>
        <taxon>Chromadorea</taxon>
        <taxon>Rhabditida</taxon>
        <taxon>Rhabditina</taxon>
        <taxon>Rhabditomorpha</taxon>
        <taxon>Rhabditoidea</taxon>
        <taxon>Rhabditidae</taxon>
        <taxon>Peloderinae</taxon>
        <taxon>Caenorhabditis</taxon>
    </lineage>
</organism>
<reference evidence="2" key="1">
    <citation type="submission" date="2016-11" db="UniProtKB">
        <authorList>
            <consortium name="WormBaseParasite"/>
        </authorList>
    </citation>
    <scope>IDENTIFICATION</scope>
</reference>
<dbReference type="AlphaFoldDB" id="A0A1I7TEM4"/>
<protein>
    <submittedName>
        <fullName evidence="2">Smr domain-containing protein</fullName>
    </submittedName>
</protein>
<evidence type="ECO:0000313" key="1">
    <source>
        <dbReference type="Proteomes" id="UP000095282"/>
    </source>
</evidence>